<protein>
    <submittedName>
        <fullName evidence="1">Uncharacterized protein</fullName>
    </submittedName>
</protein>
<dbReference type="RefSeq" id="XP_062773411.1">
    <property type="nucleotide sequence ID" value="XM_062917360.1"/>
</dbReference>
<accession>A0AAX4HZF2</accession>
<organism evidence="1 2">
    <name type="scientific">Colletotrichum destructivum</name>
    <dbReference type="NCBI Taxonomy" id="34406"/>
    <lineage>
        <taxon>Eukaryota</taxon>
        <taxon>Fungi</taxon>
        <taxon>Dikarya</taxon>
        <taxon>Ascomycota</taxon>
        <taxon>Pezizomycotina</taxon>
        <taxon>Sordariomycetes</taxon>
        <taxon>Hypocreomycetidae</taxon>
        <taxon>Glomerellales</taxon>
        <taxon>Glomerellaceae</taxon>
        <taxon>Colletotrichum</taxon>
        <taxon>Colletotrichum destructivum species complex</taxon>
    </lineage>
</organism>
<dbReference type="Proteomes" id="UP001322277">
    <property type="component" value="Chromosome 1"/>
</dbReference>
<reference evidence="2" key="1">
    <citation type="journal article" date="2023" name="bioRxiv">
        <title>Complete genome of the Medicago anthracnose fungus, Colletotrichum destructivum, reveals a mini-chromosome-like region within a core chromosome.</title>
        <authorList>
            <person name="Lapalu N."/>
            <person name="Simon A."/>
            <person name="Lu A."/>
            <person name="Plaumann P.-L."/>
            <person name="Amselem J."/>
            <person name="Pigne S."/>
            <person name="Auger A."/>
            <person name="Koch C."/>
            <person name="Dallery J.-F."/>
            <person name="O'Connell R.J."/>
        </authorList>
    </citation>
    <scope>NUCLEOTIDE SEQUENCE [LARGE SCALE GENOMIC DNA]</scope>
    <source>
        <strain evidence="2">CBS 520.97</strain>
    </source>
</reference>
<evidence type="ECO:0000313" key="2">
    <source>
        <dbReference type="Proteomes" id="UP001322277"/>
    </source>
</evidence>
<dbReference type="GeneID" id="87937704"/>
<proteinExistence type="predicted"/>
<dbReference type="AlphaFoldDB" id="A0AAX4HZF2"/>
<dbReference type="EMBL" id="CP137305">
    <property type="protein sequence ID" value="WQF76187.1"/>
    <property type="molecule type" value="Genomic_DNA"/>
</dbReference>
<dbReference type="KEGG" id="cdet:87937704"/>
<sequence>MSPTTLTNIQDSKQPLSVRRQTVNELLPYATEAISALVRPIRGRLLLVRLQVNQNQTRRWQISG</sequence>
<evidence type="ECO:0000313" key="1">
    <source>
        <dbReference type="EMBL" id="WQF76187.1"/>
    </source>
</evidence>
<gene>
    <name evidence="1" type="ORF">CDEST_01201</name>
</gene>
<keyword evidence="2" id="KW-1185">Reference proteome</keyword>
<name>A0AAX4HZF2_9PEZI</name>